<dbReference type="PROSITE" id="PS51257">
    <property type="entry name" value="PROKAR_LIPOPROTEIN"/>
    <property type="match status" value="1"/>
</dbReference>
<organism evidence="1 2">
    <name type="scientific">Neisseria weixii</name>
    <dbReference type="NCBI Taxonomy" id="1853276"/>
    <lineage>
        <taxon>Bacteria</taxon>
        <taxon>Pseudomonadati</taxon>
        <taxon>Pseudomonadota</taxon>
        <taxon>Betaproteobacteria</taxon>
        <taxon>Neisseriales</taxon>
        <taxon>Neisseriaceae</taxon>
        <taxon>Neisseria</taxon>
    </lineage>
</organism>
<gene>
    <name evidence="1" type="ORF">EGK74_13390</name>
</gene>
<accession>A0A3N4MN95</accession>
<evidence type="ECO:0000313" key="1">
    <source>
        <dbReference type="EMBL" id="RPD83127.1"/>
    </source>
</evidence>
<evidence type="ECO:0000313" key="2">
    <source>
        <dbReference type="Proteomes" id="UP000272412"/>
    </source>
</evidence>
<comment type="caution">
    <text evidence="1">The sequence shown here is derived from an EMBL/GenBank/DDBJ whole genome shotgun (WGS) entry which is preliminary data.</text>
</comment>
<proteinExistence type="predicted"/>
<name>A0A3N4MN95_9NEIS</name>
<dbReference type="EMBL" id="RPFL01000077">
    <property type="protein sequence ID" value="RPD83127.1"/>
    <property type="molecule type" value="Genomic_DNA"/>
</dbReference>
<sequence length="68" mass="7793">MEIFMRQCLIAMSIVILSGCGTSYSSIFSDSLDARFDESNISQMESRRVYLERLNFDKAVYTPKEKGL</sequence>
<dbReference type="Proteomes" id="UP000272412">
    <property type="component" value="Unassembled WGS sequence"/>
</dbReference>
<keyword evidence="2" id="KW-1185">Reference proteome</keyword>
<reference evidence="1 2" key="1">
    <citation type="submission" date="2018-11" db="EMBL/GenBank/DDBJ databases">
        <title>Neisseria weixii sp. nov. isolated from the rectal contents of plateau pika (Ochotona cruzoniae).</title>
        <authorList>
            <person name="Zhang G."/>
        </authorList>
    </citation>
    <scope>NUCLEOTIDE SEQUENCE [LARGE SCALE GENOMIC DNA]</scope>
    <source>
        <strain evidence="1 2">10009</strain>
    </source>
</reference>
<dbReference type="AlphaFoldDB" id="A0A3N4MN95"/>
<protein>
    <submittedName>
        <fullName evidence="1">Uncharacterized protein</fullName>
    </submittedName>
</protein>